<organism evidence="1 2">
    <name type="scientific">Corchorus olitorius</name>
    <dbReference type="NCBI Taxonomy" id="93759"/>
    <lineage>
        <taxon>Eukaryota</taxon>
        <taxon>Viridiplantae</taxon>
        <taxon>Streptophyta</taxon>
        <taxon>Embryophyta</taxon>
        <taxon>Tracheophyta</taxon>
        <taxon>Spermatophyta</taxon>
        <taxon>Magnoliopsida</taxon>
        <taxon>eudicotyledons</taxon>
        <taxon>Gunneridae</taxon>
        <taxon>Pentapetalae</taxon>
        <taxon>rosids</taxon>
        <taxon>malvids</taxon>
        <taxon>Malvales</taxon>
        <taxon>Malvaceae</taxon>
        <taxon>Grewioideae</taxon>
        <taxon>Apeibeae</taxon>
        <taxon>Corchorus</taxon>
    </lineage>
</organism>
<accession>A0A1R3I2K3</accession>
<name>A0A1R3I2K3_9ROSI</name>
<keyword evidence="2" id="KW-1185">Reference proteome</keyword>
<evidence type="ECO:0000313" key="1">
    <source>
        <dbReference type="EMBL" id="OMO76779.1"/>
    </source>
</evidence>
<protein>
    <submittedName>
        <fullName evidence="1">Uncharacterized protein</fullName>
    </submittedName>
</protein>
<gene>
    <name evidence="1" type="ORF">COLO4_25460</name>
</gene>
<evidence type="ECO:0000313" key="2">
    <source>
        <dbReference type="Proteomes" id="UP000187203"/>
    </source>
</evidence>
<reference evidence="2" key="1">
    <citation type="submission" date="2013-09" db="EMBL/GenBank/DDBJ databases">
        <title>Corchorus olitorius genome sequencing.</title>
        <authorList>
            <person name="Alam M."/>
            <person name="Haque M.S."/>
            <person name="Islam M.S."/>
            <person name="Emdad E.M."/>
            <person name="Islam M.M."/>
            <person name="Ahmed B."/>
            <person name="Halim A."/>
            <person name="Hossen Q.M.M."/>
            <person name="Hossain M.Z."/>
            <person name="Ahmed R."/>
            <person name="Khan M.M."/>
            <person name="Islam R."/>
            <person name="Rashid M.M."/>
            <person name="Khan S.A."/>
            <person name="Rahman M.S."/>
            <person name="Alam M."/>
            <person name="Yahiya A.S."/>
            <person name="Khan M.S."/>
            <person name="Azam M.S."/>
            <person name="Haque T."/>
            <person name="Lashkar M.Z.H."/>
            <person name="Akhand A.I."/>
            <person name="Morshed G."/>
            <person name="Roy S."/>
            <person name="Uddin K.S."/>
            <person name="Rabeya T."/>
            <person name="Hossain A.S."/>
            <person name="Chowdhury A."/>
            <person name="Snigdha A.R."/>
            <person name="Mortoza M.S."/>
            <person name="Matin S.A."/>
            <person name="Hoque S.M.E."/>
            <person name="Islam M.K."/>
            <person name="Roy D.K."/>
            <person name="Haider R."/>
            <person name="Moosa M.M."/>
            <person name="Elias S.M."/>
            <person name="Hasan A.M."/>
            <person name="Jahan S."/>
            <person name="Shafiuddin M."/>
            <person name="Mahmood N."/>
            <person name="Shommy N.S."/>
        </authorList>
    </citation>
    <scope>NUCLEOTIDE SEQUENCE [LARGE SCALE GENOMIC DNA]</scope>
    <source>
        <strain evidence="2">cv. O-4</strain>
    </source>
</reference>
<comment type="caution">
    <text evidence="1">The sequence shown here is derived from an EMBL/GenBank/DDBJ whole genome shotgun (WGS) entry which is preliminary data.</text>
</comment>
<dbReference type="EMBL" id="AWUE01019051">
    <property type="protein sequence ID" value="OMO76779.1"/>
    <property type="molecule type" value="Genomic_DNA"/>
</dbReference>
<dbReference type="AlphaFoldDB" id="A0A1R3I2K3"/>
<dbReference type="Proteomes" id="UP000187203">
    <property type="component" value="Unassembled WGS sequence"/>
</dbReference>
<sequence>MAHAAIQAATEVQSSFIQVGANGIFLAEYGAFLP</sequence>
<proteinExistence type="predicted"/>